<organism evidence="1 2">
    <name type="scientific">Tautonia sociabilis</name>
    <dbReference type="NCBI Taxonomy" id="2080755"/>
    <lineage>
        <taxon>Bacteria</taxon>
        <taxon>Pseudomonadati</taxon>
        <taxon>Planctomycetota</taxon>
        <taxon>Planctomycetia</taxon>
        <taxon>Isosphaerales</taxon>
        <taxon>Isosphaeraceae</taxon>
        <taxon>Tautonia</taxon>
    </lineage>
</organism>
<proteinExistence type="predicted"/>
<dbReference type="Gene3D" id="3.90.1150.10">
    <property type="entry name" value="Aspartate Aminotransferase, domain 1"/>
    <property type="match status" value="1"/>
</dbReference>
<dbReference type="SUPFAM" id="SSF53383">
    <property type="entry name" value="PLP-dependent transferases"/>
    <property type="match status" value="1"/>
</dbReference>
<evidence type="ECO:0000313" key="2">
    <source>
        <dbReference type="Proteomes" id="UP000280296"/>
    </source>
</evidence>
<name>A0A432MKN3_9BACT</name>
<dbReference type="AlphaFoldDB" id="A0A432MKN3"/>
<comment type="caution">
    <text evidence="1">The sequence shown here is derived from an EMBL/GenBank/DDBJ whole genome shotgun (WGS) entry which is preliminary data.</text>
</comment>
<dbReference type="InterPro" id="IPR015422">
    <property type="entry name" value="PyrdxlP-dep_Trfase_small"/>
</dbReference>
<evidence type="ECO:0000313" key="1">
    <source>
        <dbReference type="EMBL" id="RUL87984.1"/>
    </source>
</evidence>
<dbReference type="Proteomes" id="UP000280296">
    <property type="component" value="Unassembled WGS sequence"/>
</dbReference>
<dbReference type="EMBL" id="RYZH01000015">
    <property type="protein sequence ID" value="RUL87984.1"/>
    <property type="molecule type" value="Genomic_DNA"/>
</dbReference>
<dbReference type="RefSeq" id="WP_126725105.1">
    <property type="nucleotide sequence ID" value="NZ_RYZH01000015.1"/>
</dbReference>
<dbReference type="Gene3D" id="3.40.640.10">
    <property type="entry name" value="Type I PLP-dependent aspartate aminotransferase-like (Major domain)"/>
    <property type="match status" value="1"/>
</dbReference>
<dbReference type="InterPro" id="IPR015424">
    <property type="entry name" value="PyrdxlP-dep_Trfase"/>
</dbReference>
<sequence>MPTQLYLDTARLGLMGPRVQGACRDFARFCGDEGASAAAERFLRRGAEDRSDEVRVRYPGLADWRGLEAFERSLCDLVAAPPGAQVLTAQRSAQLMRLTARAIALRCGRVLYTDLEWPGYVAILLSGLQRLGREAIRVPVRQAILQDGLSAEDLARMLAEHYRRRGCDGLFLSDVSFEGFRLPARGLVEILSHREPPRLVVLDGAQAIAHTPPDLGSCDIYLAGCHKWLGAGNPTGLALWPRRRSQGFLRTTYDQMVATGELDDPLLLFTRQLQGEALESFGETVGLAGLFSCAAAVTEHGDRDEGRLRLEARVANARALAAAMAGTGWRPLSPAPSLRSGILLAQAEGPEVRSAPPGRIRAAFQRRGIALTTYDGGLARLSMPAAPWEADALDRIRSGFQLCC</sequence>
<dbReference type="OrthoDB" id="241764at2"/>
<reference evidence="1 2" key="1">
    <citation type="submission" date="2018-12" db="EMBL/GenBank/DDBJ databases">
        <authorList>
            <person name="Toschakov S.V."/>
        </authorList>
    </citation>
    <scope>NUCLEOTIDE SEQUENCE [LARGE SCALE GENOMIC DNA]</scope>
    <source>
        <strain evidence="1 2">GM2012</strain>
    </source>
</reference>
<evidence type="ECO:0008006" key="3">
    <source>
        <dbReference type="Google" id="ProtNLM"/>
    </source>
</evidence>
<reference evidence="1 2" key="2">
    <citation type="submission" date="2019-01" db="EMBL/GenBank/DDBJ databases">
        <title>Tautonia sociabilis, a novel thermotolerant planctomycete of Isosphaeraceae family, isolated from a 4000 m deep subterranean habitat.</title>
        <authorList>
            <person name="Kovaleva O.L."/>
            <person name="Elcheninov A.G."/>
            <person name="Van Heerden E."/>
            <person name="Toshchakov S.V."/>
            <person name="Novikov A."/>
            <person name="Bonch-Osmolovskaya E.A."/>
            <person name="Kublanov I.V."/>
        </authorList>
    </citation>
    <scope>NUCLEOTIDE SEQUENCE [LARGE SCALE GENOMIC DNA]</scope>
    <source>
        <strain evidence="1 2">GM2012</strain>
    </source>
</reference>
<protein>
    <recommendedName>
        <fullName evidence="3">Aminotransferase class V-fold PLP-dependent enzyme</fullName>
    </recommendedName>
</protein>
<gene>
    <name evidence="1" type="ORF">TsocGM_09690</name>
</gene>
<accession>A0A432MKN3</accession>
<keyword evidence="2" id="KW-1185">Reference proteome</keyword>
<dbReference type="InterPro" id="IPR015421">
    <property type="entry name" value="PyrdxlP-dep_Trfase_major"/>
</dbReference>